<evidence type="ECO:0000256" key="1">
    <source>
        <dbReference type="SAM" id="MobiDB-lite"/>
    </source>
</evidence>
<reference evidence="2 3" key="1">
    <citation type="submission" date="2019-03" db="EMBL/GenBank/DDBJ databases">
        <title>First draft genome of Liparis tanakae, snailfish: a comprehensive survey of snailfish specific genes.</title>
        <authorList>
            <person name="Kim W."/>
            <person name="Song I."/>
            <person name="Jeong J.-H."/>
            <person name="Kim D."/>
            <person name="Kim S."/>
            <person name="Ryu S."/>
            <person name="Song J.Y."/>
            <person name="Lee S.K."/>
        </authorList>
    </citation>
    <scope>NUCLEOTIDE SEQUENCE [LARGE SCALE GENOMIC DNA]</scope>
    <source>
        <tissue evidence="2">Muscle</tissue>
    </source>
</reference>
<name>A0A4Z2GL53_9TELE</name>
<evidence type="ECO:0000313" key="3">
    <source>
        <dbReference type="Proteomes" id="UP000314294"/>
    </source>
</evidence>
<gene>
    <name evidence="2" type="ORF">EYF80_036342</name>
</gene>
<organism evidence="2 3">
    <name type="scientific">Liparis tanakae</name>
    <name type="common">Tanaka's snailfish</name>
    <dbReference type="NCBI Taxonomy" id="230148"/>
    <lineage>
        <taxon>Eukaryota</taxon>
        <taxon>Metazoa</taxon>
        <taxon>Chordata</taxon>
        <taxon>Craniata</taxon>
        <taxon>Vertebrata</taxon>
        <taxon>Euteleostomi</taxon>
        <taxon>Actinopterygii</taxon>
        <taxon>Neopterygii</taxon>
        <taxon>Teleostei</taxon>
        <taxon>Neoteleostei</taxon>
        <taxon>Acanthomorphata</taxon>
        <taxon>Eupercaria</taxon>
        <taxon>Perciformes</taxon>
        <taxon>Cottioidei</taxon>
        <taxon>Cottales</taxon>
        <taxon>Liparidae</taxon>
        <taxon>Liparis</taxon>
    </lineage>
</organism>
<feature type="compositionally biased region" description="Basic and acidic residues" evidence="1">
    <location>
        <begin position="119"/>
        <end position="142"/>
    </location>
</feature>
<dbReference type="Proteomes" id="UP000314294">
    <property type="component" value="Unassembled WGS sequence"/>
</dbReference>
<protein>
    <submittedName>
        <fullName evidence="2">Uncharacterized protein</fullName>
    </submittedName>
</protein>
<accession>A0A4Z2GL53</accession>
<feature type="compositionally biased region" description="Polar residues" evidence="1">
    <location>
        <begin position="184"/>
        <end position="201"/>
    </location>
</feature>
<dbReference type="AlphaFoldDB" id="A0A4Z2GL53"/>
<keyword evidence="3" id="KW-1185">Reference proteome</keyword>
<dbReference type="EMBL" id="SRLO01000516">
    <property type="protein sequence ID" value="TNN53432.1"/>
    <property type="molecule type" value="Genomic_DNA"/>
</dbReference>
<sequence length="277" mass="30850">MSFQCKSQKESKGVVVGQDGLTVVLPGSSESGQSWLEGNPENPELRSDADRGNLLRGLAVEDADVAEVPEVSGHRLPAPGLVHFEMRLLGEDEDLIVLLDVQLHLGGAALPIDTGDGEVVDKKKEKKNEEKKGKKKKEEEKKEKKKKKEEKKEKKKMKEEKKEKKKIFSDDSRRAGSSEVVQRRTVTMSTELDSAGRSSAFSGRERKEERHQTADDCWLHTSRPLQRSYEFKVRTAGRCGGRGEERSQECGDWLMVHGDGARRVTDKPGGVQSLGNV</sequence>
<feature type="compositionally biased region" description="Basic and acidic residues" evidence="1">
    <location>
        <begin position="203"/>
        <end position="215"/>
    </location>
</feature>
<feature type="compositionally biased region" description="Basic and acidic residues" evidence="1">
    <location>
        <begin position="150"/>
        <end position="176"/>
    </location>
</feature>
<evidence type="ECO:0000313" key="2">
    <source>
        <dbReference type="EMBL" id="TNN53432.1"/>
    </source>
</evidence>
<feature type="region of interest" description="Disordered" evidence="1">
    <location>
        <begin position="26"/>
        <end position="49"/>
    </location>
</feature>
<feature type="region of interest" description="Disordered" evidence="1">
    <location>
        <begin position="110"/>
        <end position="215"/>
    </location>
</feature>
<proteinExistence type="predicted"/>
<comment type="caution">
    <text evidence="2">The sequence shown here is derived from an EMBL/GenBank/DDBJ whole genome shotgun (WGS) entry which is preliminary data.</text>
</comment>